<evidence type="ECO:0000256" key="4">
    <source>
        <dbReference type="RuleBase" id="RU000363"/>
    </source>
</evidence>
<keyword evidence="3" id="KW-0560">Oxidoreductase</keyword>
<proteinExistence type="inferred from homology"/>
<keyword evidence="6" id="KW-1185">Reference proteome</keyword>
<dbReference type="STRING" id="1806994.A0A507C6B0"/>
<dbReference type="FunFam" id="3.40.50.720:FF:000084">
    <property type="entry name" value="Short-chain dehydrogenase reductase"/>
    <property type="match status" value="1"/>
</dbReference>
<dbReference type="PANTHER" id="PTHR43618">
    <property type="entry name" value="7-ALPHA-HYDROXYSTEROID DEHYDROGENASE"/>
    <property type="match status" value="1"/>
</dbReference>
<dbReference type="SUPFAM" id="SSF51735">
    <property type="entry name" value="NAD(P)-binding Rossmann-fold domains"/>
    <property type="match status" value="1"/>
</dbReference>
<dbReference type="Gene3D" id="3.40.50.720">
    <property type="entry name" value="NAD(P)-binding Rossmann-like Domain"/>
    <property type="match status" value="1"/>
</dbReference>
<dbReference type="EMBL" id="QEAO01000024">
    <property type="protein sequence ID" value="TPX33015.1"/>
    <property type="molecule type" value="Genomic_DNA"/>
</dbReference>
<evidence type="ECO:0000256" key="2">
    <source>
        <dbReference type="ARBA" id="ARBA00022857"/>
    </source>
</evidence>
<evidence type="ECO:0000313" key="6">
    <source>
        <dbReference type="Proteomes" id="UP000319731"/>
    </source>
</evidence>
<comment type="caution">
    <text evidence="5">The sequence shown here is derived from an EMBL/GenBank/DDBJ whole genome shotgun (WGS) entry which is preliminary data.</text>
</comment>
<dbReference type="PRINTS" id="PR00080">
    <property type="entry name" value="SDRFAMILY"/>
</dbReference>
<evidence type="ECO:0008006" key="7">
    <source>
        <dbReference type="Google" id="ProtNLM"/>
    </source>
</evidence>
<evidence type="ECO:0000256" key="3">
    <source>
        <dbReference type="ARBA" id="ARBA00023002"/>
    </source>
</evidence>
<dbReference type="RefSeq" id="XP_031024110.1">
    <property type="nucleotide sequence ID" value="XM_031169929.1"/>
</dbReference>
<reference evidence="5 6" key="1">
    <citation type="journal article" date="2019" name="Sci. Rep.">
        <title>Comparative genomics of chytrid fungi reveal insights into the obligate biotrophic and pathogenic lifestyle of Synchytrium endobioticum.</title>
        <authorList>
            <person name="van de Vossenberg B.T.L.H."/>
            <person name="Warris S."/>
            <person name="Nguyen H.D.T."/>
            <person name="van Gent-Pelzer M.P.E."/>
            <person name="Joly D.L."/>
            <person name="van de Geest H.C."/>
            <person name="Bonants P.J.M."/>
            <person name="Smith D.S."/>
            <person name="Levesque C.A."/>
            <person name="van der Lee T.A.J."/>
        </authorList>
    </citation>
    <scope>NUCLEOTIDE SEQUENCE [LARGE SCALE GENOMIC DNA]</scope>
    <source>
        <strain evidence="5 6">JEL517</strain>
    </source>
</reference>
<protein>
    <recommendedName>
        <fullName evidence="7">Rhamnolipids biosynthesis 3-oxoacyl-[acyl-carrier-protein] reductase</fullName>
    </recommendedName>
</protein>
<keyword evidence="2" id="KW-0521">NADP</keyword>
<dbReference type="InterPro" id="IPR002347">
    <property type="entry name" value="SDR_fam"/>
</dbReference>
<dbReference type="PRINTS" id="PR00081">
    <property type="entry name" value="GDHRDH"/>
</dbReference>
<organism evidence="5 6">
    <name type="scientific">Synchytrium microbalum</name>
    <dbReference type="NCBI Taxonomy" id="1806994"/>
    <lineage>
        <taxon>Eukaryota</taxon>
        <taxon>Fungi</taxon>
        <taxon>Fungi incertae sedis</taxon>
        <taxon>Chytridiomycota</taxon>
        <taxon>Chytridiomycota incertae sedis</taxon>
        <taxon>Chytridiomycetes</taxon>
        <taxon>Synchytriales</taxon>
        <taxon>Synchytriaceae</taxon>
        <taxon>Synchytrium</taxon>
    </lineage>
</organism>
<dbReference type="InterPro" id="IPR036291">
    <property type="entry name" value="NAD(P)-bd_dom_sf"/>
</dbReference>
<accession>A0A507C6B0</accession>
<name>A0A507C6B0_9FUNG</name>
<dbReference type="Proteomes" id="UP000319731">
    <property type="component" value="Unassembled WGS sequence"/>
</dbReference>
<dbReference type="Pfam" id="PF00106">
    <property type="entry name" value="adh_short"/>
    <property type="match status" value="1"/>
</dbReference>
<dbReference type="PANTHER" id="PTHR43618:SF8">
    <property type="entry name" value="7ALPHA-HYDROXYSTEROID DEHYDROGENASE"/>
    <property type="match status" value="1"/>
</dbReference>
<dbReference type="GO" id="GO:0016491">
    <property type="term" value="F:oxidoreductase activity"/>
    <property type="evidence" value="ECO:0007669"/>
    <property type="project" value="UniProtKB-KW"/>
</dbReference>
<dbReference type="AlphaFoldDB" id="A0A507C6B0"/>
<sequence length="278" mass="29088">MATLQIENLFSVKGKIALVTGGGTGLGKIMAQALVQNGAKVYIASRKQKNIEAAAAELNSLGPGQCIGLAADLSTKANCYALAAEMAKRESKLDILINNSGLAWAGTIEKYAEAGWDKLVALNVKSVFYMTVALLPLLEKGAHGNIDPSRVINITSMNGVNNQAENTTAGENEGTWSYNATKAAADHLTRILSVTLAGRYITCNAIAPGIFPTNMTSYGMSMNHGKMLSDQPMGRLGSPFDLGGLALYLSSKASAHLTGQIIQIAGGQELLSSAAARL</sequence>
<evidence type="ECO:0000313" key="5">
    <source>
        <dbReference type="EMBL" id="TPX33015.1"/>
    </source>
</evidence>
<comment type="similarity">
    <text evidence="1 4">Belongs to the short-chain dehydrogenases/reductases (SDR) family.</text>
</comment>
<dbReference type="OrthoDB" id="294295at2759"/>
<gene>
    <name evidence="5" type="ORF">SmJEL517_g04001</name>
</gene>
<dbReference type="GeneID" id="42005226"/>
<evidence type="ECO:0000256" key="1">
    <source>
        <dbReference type="ARBA" id="ARBA00006484"/>
    </source>
</evidence>
<dbReference type="InterPro" id="IPR052178">
    <property type="entry name" value="Sec_Metab_Biosynth_SDR"/>
</dbReference>